<evidence type="ECO:0000256" key="3">
    <source>
        <dbReference type="ARBA" id="ARBA00023125"/>
    </source>
</evidence>
<dbReference type="PRINTS" id="PR00455">
    <property type="entry name" value="HTHTETR"/>
</dbReference>
<dbReference type="Gene3D" id="1.10.357.10">
    <property type="entry name" value="Tetracycline Repressor, domain 2"/>
    <property type="match status" value="1"/>
</dbReference>
<dbReference type="EMBL" id="BAABJQ010000003">
    <property type="protein sequence ID" value="GAA5180589.1"/>
    <property type="molecule type" value="Genomic_DNA"/>
</dbReference>
<dbReference type="PRINTS" id="PR00400">
    <property type="entry name" value="TETREPRESSOR"/>
</dbReference>
<dbReference type="PANTHER" id="PTHR30055:SF151">
    <property type="entry name" value="TRANSCRIPTIONAL REGULATORY PROTEIN"/>
    <property type="match status" value="1"/>
</dbReference>
<dbReference type="Pfam" id="PF00440">
    <property type="entry name" value="TetR_N"/>
    <property type="match status" value="1"/>
</dbReference>
<evidence type="ECO:0000256" key="5">
    <source>
        <dbReference type="PROSITE-ProRule" id="PRU00335"/>
    </source>
</evidence>
<keyword evidence="4" id="KW-0804">Transcription</keyword>
<evidence type="ECO:0000256" key="6">
    <source>
        <dbReference type="SAM" id="MobiDB-lite"/>
    </source>
</evidence>
<dbReference type="RefSeq" id="WP_345627058.1">
    <property type="nucleotide sequence ID" value="NZ_BAABJQ010000003.1"/>
</dbReference>
<organism evidence="8 9">
    <name type="scientific">Rugosimonospora acidiphila</name>
    <dbReference type="NCBI Taxonomy" id="556531"/>
    <lineage>
        <taxon>Bacteria</taxon>
        <taxon>Bacillati</taxon>
        <taxon>Actinomycetota</taxon>
        <taxon>Actinomycetes</taxon>
        <taxon>Micromonosporales</taxon>
        <taxon>Micromonosporaceae</taxon>
        <taxon>Rugosimonospora</taxon>
    </lineage>
</organism>
<evidence type="ECO:0000313" key="8">
    <source>
        <dbReference type="EMBL" id="GAA5180589.1"/>
    </source>
</evidence>
<keyword evidence="3 5" id="KW-0238">DNA-binding</keyword>
<proteinExistence type="predicted"/>
<keyword evidence="1" id="KW-0678">Repressor</keyword>
<dbReference type="InterPro" id="IPR009057">
    <property type="entry name" value="Homeodomain-like_sf"/>
</dbReference>
<dbReference type="PROSITE" id="PS50977">
    <property type="entry name" value="HTH_TETR_2"/>
    <property type="match status" value="1"/>
</dbReference>
<dbReference type="InterPro" id="IPR003012">
    <property type="entry name" value="Tet_transcr_reg_TetR"/>
</dbReference>
<keyword evidence="9" id="KW-1185">Reference proteome</keyword>
<evidence type="ECO:0000256" key="2">
    <source>
        <dbReference type="ARBA" id="ARBA00023015"/>
    </source>
</evidence>
<dbReference type="PANTHER" id="PTHR30055">
    <property type="entry name" value="HTH-TYPE TRANSCRIPTIONAL REGULATOR RUTR"/>
    <property type="match status" value="1"/>
</dbReference>
<gene>
    <name evidence="8" type="ORF">GCM10023322_13220</name>
</gene>
<dbReference type="InterPro" id="IPR036271">
    <property type="entry name" value="Tet_transcr_reg_TetR-rel_C_sf"/>
</dbReference>
<feature type="region of interest" description="Disordered" evidence="6">
    <location>
        <begin position="226"/>
        <end position="253"/>
    </location>
</feature>
<protein>
    <submittedName>
        <fullName evidence="8">TetR/AcrR family transcriptional regulator</fullName>
    </submittedName>
</protein>
<feature type="domain" description="HTH tetR-type" evidence="7">
    <location>
        <begin position="1"/>
        <end position="60"/>
    </location>
</feature>
<dbReference type="InterPro" id="IPR050109">
    <property type="entry name" value="HTH-type_TetR-like_transc_reg"/>
</dbReference>
<name>A0ABP9RLT8_9ACTN</name>
<dbReference type="InterPro" id="IPR001647">
    <property type="entry name" value="HTH_TetR"/>
</dbReference>
<reference evidence="9" key="1">
    <citation type="journal article" date="2019" name="Int. J. Syst. Evol. Microbiol.">
        <title>The Global Catalogue of Microorganisms (GCM) 10K type strain sequencing project: providing services to taxonomists for standard genome sequencing and annotation.</title>
        <authorList>
            <consortium name="The Broad Institute Genomics Platform"/>
            <consortium name="The Broad Institute Genome Sequencing Center for Infectious Disease"/>
            <person name="Wu L."/>
            <person name="Ma J."/>
        </authorList>
    </citation>
    <scope>NUCLEOTIDE SEQUENCE [LARGE SCALE GENOMIC DNA]</scope>
    <source>
        <strain evidence="9">JCM 18304</strain>
    </source>
</reference>
<comment type="caution">
    <text evidence="8">The sequence shown here is derived from an EMBL/GenBank/DDBJ whole genome shotgun (WGS) entry which is preliminary data.</text>
</comment>
<evidence type="ECO:0000313" key="9">
    <source>
        <dbReference type="Proteomes" id="UP001501570"/>
    </source>
</evidence>
<evidence type="ECO:0000256" key="4">
    <source>
        <dbReference type="ARBA" id="ARBA00023163"/>
    </source>
</evidence>
<dbReference type="Proteomes" id="UP001501570">
    <property type="component" value="Unassembled WGS sequence"/>
</dbReference>
<dbReference type="SUPFAM" id="SSF48498">
    <property type="entry name" value="Tetracyclin repressor-like, C-terminal domain"/>
    <property type="match status" value="1"/>
</dbReference>
<dbReference type="Pfam" id="PF02909">
    <property type="entry name" value="TetR_C_1"/>
    <property type="match status" value="1"/>
</dbReference>
<keyword evidence="2" id="KW-0805">Transcription regulation</keyword>
<dbReference type="SUPFAM" id="SSF46689">
    <property type="entry name" value="Homeodomain-like"/>
    <property type="match status" value="1"/>
</dbReference>
<accession>A0ABP9RLT8</accession>
<dbReference type="InterPro" id="IPR004111">
    <property type="entry name" value="Repressor_TetR_C"/>
</dbReference>
<sequence length="253" mass="26670">MSRQRIVEVATAILDADGLDALSTRRLAHDLGVRAPSLYNHFATKDAILDAVADAIIERVDLRMFGRMSGAGDWATALTEWARAYRGALAAHPNAVPFLAHGPALRPAALSLADAVYGALVEAGWPPSYATRIGAAMRYFVAGSALGSFALGFPDDPSVYAQRYPNLRDAHRLRENRQRVDDGAFELGLATLVRGFESLYAQVVAHPVNGSGSAPGPVQPQFEQTVQEGMPSAGGAGCDGLDSVIGPDASSVV</sequence>
<evidence type="ECO:0000259" key="7">
    <source>
        <dbReference type="PROSITE" id="PS50977"/>
    </source>
</evidence>
<evidence type="ECO:0000256" key="1">
    <source>
        <dbReference type="ARBA" id="ARBA00022491"/>
    </source>
</evidence>
<feature type="DNA-binding region" description="H-T-H motif" evidence="5">
    <location>
        <begin position="23"/>
        <end position="42"/>
    </location>
</feature>